<dbReference type="GeneID" id="105897456"/>
<dbReference type="PANTHER" id="PTHR14705:SF0">
    <property type="entry name" value="CATION CHANNEL SPERM-ASSOCIATED AUXILIARY SUBUNIT BETA"/>
    <property type="match status" value="1"/>
</dbReference>
<evidence type="ECO:0000313" key="7">
    <source>
        <dbReference type="RefSeq" id="XP_031439244.2"/>
    </source>
</evidence>
<dbReference type="GO" id="GO:0036128">
    <property type="term" value="C:CatSper complex"/>
    <property type="evidence" value="ECO:0007669"/>
    <property type="project" value="InterPro"/>
</dbReference>
<protein>
    <submittedName>
        <fullName evidence="7">Cation channel sperm-associated protein subunit beta-like</fullName>
    </submittedName>
</protein>
<dbReference type="Pfam" id="PF22830">
    <property type="entry name" value="CATSPERB_head"/>
    <property type="match status" value="1"/>
</dbReference>
<keyword evidence="1" id="KW-0812">Transmembrane</keyword>
<dbReference type="GO" id="GO:0005929">
    <property type="term" value="C:cilium"/>
    <property type="evidence" value="ECO:0007669"/>
    <property type="project" value="TreeGrafter"/>
</dbReference>
<dbReference type="InterPro" id="IPR053903">
    <property type="entry name" value="CATSPERB_head"/>
</dbReference>
<evidence type="ECO:0000259" key="4">
    <source>
        <dbReference type="Pfam" id="PF22830"/>
    </source>
</evidence>
<dbReference type="OrthoDB" id="2159869at2759"/>
<evidence type="ECO:0000259" key="3">
    <source>
        <dbReference type="Pfam" id="PF21548"/>
    </source>
</evidence>
<evidence type="ECO:0000313" key="6">
    <source>
        <dbReference type="Proteomes" id="UP000515152"/>
    </source>
</evidence>
<dbReference type="InterPro" id="IPR028748">
    <property type="entry name" value="CATSPERB"/>
</dbReference>
<feature type="domain" description="CATSPERB head" evidence="4">
    <location>
        <begin position="131"/>
        <end position="299"/>
    </location>
</feature>
<dbReference type="PANTHER" id="PTHR14705">
    <property type="entry name" value="CATION CHANNEL SPERM-ASSOCIATED PROTEIN SUBUNIT BETA"/>
    <property type="match status" value="1"/>
</dbReference>
<feature type="domain" description="CATSPERB Ig-like" evidence="5">
    <location>
        <begin position="320"/>
        <end position="421"/>
    </location>
</feature>
<evidence type="ECO:0000256" key="1">
    <source>
        <dbReference type="SAM" id="Phobius"/>
    </source>
</evidence>
<dbReference type="InterPro" id="IPR053904">
    <property type="entry name" value="CATSPERB_Ig-like"/>
</dbReference>
<keyword evidence="1" id="KW-1133">Transmembrane helix</keyword>
<keyword evidence="1" id="KW-0472">Membrane</keyword>
<organism evidence="6 7">
    <name type="scientific">Clupea harengus</name>
    <name type="common">Atlantic herring</name>
    <dbReference type="NCBI Taxonomy" id="7950"/>
    <lineage>
        <taxon>Eukaryota</taxon>
        <taxon>Metazoa</taxon>
        <taxon>Chordata</taxon>
        <taxon>Craniata</taxon>
        <taxon>Vertebrata</taxon>
        <taxon>Euteleostomi</taxon>
        <taxon>Actinopterygii</taxon>
        <taxon>Neopterygii</taxon>
        <taxon>Teleostei</taxon>
        <taxon>Clupei</taxon>
        <taxon>Clupeiformes</taxon>
        <taxon>Clupeoidei</taxon>
        <taxon>Clupeidae</taxon>
        <taxon>Clupea</taxon>
    </lineage>
</organism>
<name>A0A6P8GJ98_CLUHA</name>
<dbReference type="InterPro" id="IPR048789">
    <property type="entry name" value="CATSPERB_C"/>
</dbReference>
<dbReference type="Proteomes" id="UP000515152">
    <property type="component" value="Chromosome 16"/>
</dbReference>
<dbReference type="Pfam" id="PF22831">
    <property type="entry name" value="CATSPERB_Ig-like"/>
    <property type="match status" value="1"/>
</dbReference>
<sequence length="709" mass="80007">MLFRPNGIFLGDNHVILYGAEVWSSSDRGFTFRQIFSLQGEVVTDVLRCNYNGMLVLLTDQGSIYLMKTGLERFARLNETLNSKTFLLFDHMGILMAVELDSTKPSSLRYRIISVNKLIQEHDIAFKRSIALQYYTSEYVLLHEFVPAQDVAGTFLFYPHHVGKIFSLSEGGKVVITRVFQRNNLQGFTACATGDILEPVRAPSKTAEPLQGNNLHYYAGKDEATVLLVPRVPVTGSQAPPAHRFFKRHVGMTVVSPGSTSFFIIQVTQNGSVWGQATEPTLMNRGSWELPTGSWLLFNTVMGSWTLREGHCRHKLQSLDNLRPNALVRINVRETRTFTFKAFMSDYSLSLTRNKKFMKVVLTNPNAMRVTARHYWDKANNHMLTLTVYSHICKKAMTTVIVFIPEASMLCSSTSFSFTLQNSCPEGLSIVYLPSQPISDYEWIHGDPEDNMENERLFDLPVNYRPPSQLGVLIPTSDNIYNADPSQPRPREHYPVSKTTGRYKQCAGKASVAECGCTNALRVSPLAINSDCRKRVLRMMYPLINFNITLFLRRANHQDQPLRSLYFVTVTEVNNRTSWAVTGTLITPTMEKMRKYLKRSLNQPLYNPEGLQISCYGSELFHFRISVIPGVVLCDLVEEVQIYVDNPPLAFPAAYLISCMTAIALGGFMLLGFLLKNVSPPTTSTVKAFLTRENSKVSPESEPEPDIED</sequence>
<dbReference type="KEGG" id="char:105897456"/>
<dbReference type="InterPro" id="IPR048788">
    <property type="entry name" value="CATSPERB_2nd"/>
</dbReference>
<gene>
    <name evidence="7" type="primary">LOC105897456</name>
</gene>
<dbReference type="Pfam" id="PF21548">
    <property type="entry name" value="CATSPERB_2nd"/>
    <property type="match status" value="1"/>
</dbReference>
<feature type="domain" description="Cation channel sperm-associated auxiliary subunit beta 2nd" evidence="3">
    <location>
        <begin position="14"/>
        <end position="96"/>
    </location>
</feature>
<proteinExistence type="predicted"/>
<dbReference type="Pfam" id="PF15149">
    <property type="entry name" value="CATSPERB_C"/>
    <property type="match status" value="1"/>
</dbReference>
<dbReference type="AlphaFoldDB" id="A0A6P8GJ98"/>
<evidence type="ECO:0000259" key="2">
    <source>
        <dbReference type="Pfam" id="PF15149"/>
    </source>
</evidence>
<evidence type="ECO:0000259" key="5">
    <source>
        <dbReference type="Pfam" id="PF22831"/>
    </source>
</evidence>
<reference evidence="7" key="1">
    <citation type="submission" date="2025-08" db="UniProtKB">
        <authorList>
            <consortium name="RefSeq"/>
        </authorList>
    </citation>
    <scope>IDENTIFICATION</scope>
</reference>
<keyword evidence="6" id="KW-1185">Reference proteome</keyword>
<accession>A0A6P8GJ98</accession>
<feature type="domain" description="Cation channel sperm-associated protein subunit beta C-terminal" evidence="2">
    <location>
        <begin position="424"/>
        <end position="676"/>
    </location>
</feature>
<feature type="transmembrane region" description="Helical" evidence="1">
    <location>
        <begin position="653"/>
        <end position="675"/>
    </location>
</feature>
<dbReference type="RefSeq" id="XP_031439244.2">
    <property type="nucleotide sequence ID" value="XM_031583384.2"/>
</dbReference>